<dbReference type="AlphaFoldDB" id="S0FTS6"/>
<accession>S0FTS6</accession>
<sequence>MKEDFGGKAADIPAEKNLMSYMPGYYIENYIMSDIQNSISAELGELDKHTSDTLKQLFVKSATWGLKLWEAELGIPLDSNKPEGTRKNAVLGKIRGLGITAPDTIKEMAELFSGGRAVVTELYDEYKFIVKFFEIRGIPSNLRELSEAIEEIKPAHLTFSYEYTWLIWYETSGYLWDEVRLFTWDVFRVQKPKYGMGSPVTWGIALWSEDIRFWNVLRKITWEEITKIKLINY</sequence>
<dbReference type="eggNOG" id="COG3778">
    <property type="taxonomic scope" value="Bacteria"/>
</dbReference>
<protein>
    <submittedName>
        <fullName evidence="1">Uncharacterized protein conserved in bacteria (DUF2313)</fullName>
    </submittedName>
</protein>
<evidence type="ECO:0000313" key="1">
    <source>
        <dbReference type="EMBL" id="EMS73736.1"/>
    </source>
</evidence>
<dbReference type="STRING" id="1195236.CTER_0280"/>
<dbReference type="RefSeq" id="WP_004623527.1">
    <property type="nucleotide sequence ID" value="NZ_AORV01000015.1"/>
</dbReference>
<comment type="caution">
    <text evidence="1">The sequence shown here is derived from an EMBL/GenBank/DDBJ whole genome shotgun (WGS) entry which is preliminary data.</text>
</comment>
<dbReference type="InterPro" id="IPR018755">
    <property type="entry name" value="Phage_Mu_Gp48"/>
</dbReference>
<dbReference type="Proteomes" id="UP000014155">
    <property type="component" value="Unassembled WGS sequence"/>
</dbReference>
<dbReference type="EMBL" id="AORV01000015">
    <property type="protein sequence ID" value="EMS73736.1"/>
    <property type="molecule type" value="Genomic_DNA"/>
</dbReference>
<proteinExistence type="predicted"/>
<organism evidence="1 2">
    <name type="scientific">Ruminiclostridium cellobioparum subsp. termitidis CT1112</name>
    <dbReference type="NCBI Taxonomy" id="1195236"/>
    <lineage>
        <taxon>Bacteria</taxon>
        <taxon>Bacillati</taxon>
        <taxon>Bacillota</taxon>
        <taxon>Clostridia</taxon>
        <taxon>Eubacteriales</taxon>
        <taxon>Oscillospiraceae</taxon>
        <taxon>Ruminiclostridium</taxon>
    </lineage>
</organism>
<reference evidence="1 2" key="1">
    <citation type="journal article" date="2013" name="Genome Announc.">
        <title>Draft Genome Sequence of the Cellulolytic, Mesophilic, Anaerobic Bacterium Clostridium termitidis Strain CT1112 (DSM 5398).</title>
        <authorList>
            <person name="Lal S."/>
            <person name="Ramachandran U."/>
            <person name="Zhang X."/>
            <person name="Munir R."/>
            <person name="Sparling R."/>
            <person name="Levin D.B."/>
        </authorList>
    </citation>
    <scope>NUCLEOTIDE SEQUENCE [LARGE SCALE GENOMIC DNA]</scope>
    <source>
        <strain evidence="1 2">CT1112</strain>
    </source>
</reference>
<keyword evidence="2" id="KW-1185">Reference proteome</keyword>
<dbReference type="Pfam" id="PF10076">
    <property type="entry name" value="Phage_Mu_Gp48"/>
    <property type="match status" value="1"/>
</dbReference>
<gene>
    <name evidence="1" type="ORF">CTER_0280</name>
</gene>
<name>S0FTS6_RUMCE</name>
<dbReference type="PATRIC" id="fig|1195236.3.peg.587"/>
<evidence type="ECO:0000313" key="2">
    <source>
        <dbReference type="Proteomes" id="UP000014155"/>
    </source>
</evidence>